<dbReference type="STRING" id="67003.A0A1X0NF13"/>
<dbReference type="PANTHER" id="PTHR19446">
    <property type="entry name" value="REVERSE TRANSCRIPTASES"/>
    <property type="match status" value="1"/>
</dbReference>
<organism evidence="2 3">
    <name type="scientific">Trypanosoma theileri</name>
    <dbReference type="NCBI Taxonomy" id="67003"/>
    <lineage>
        <taxon>Eukaryota</taxon>
        <taxon>Discoba</taxon>
        <taxon>Euglenozoa</taxon>
        <taxon>Kinetoplastea</taxon>
        <taxon>Metakinetoplastina</taxon>
        <taxon>Trypanosomatida</taxon>
        <taxon>Trypanosomatidae</taxon>
        <taxon>Trypanosoma</taxon>
    </lineage>
</organism>
<dbReference type="PROSITE" id="PS50878">
    <property type="entry name" value="RT_POL"/>
    <property type="match status" value="1"/>
</dbReference>
<dbReference type="OrthoDB" id="278055at2759"/>
<name>A0A1X0NF13_9TRYP</name>
<dbReference type="Proteomes" id="UP000192257">
    <property type="component" value="Unassembled WGS sequence"/>
</dbReference>
<dbReference type="EMBL" id="NBCO01000094">
    <property type="protein sequence ID" value="ORC82251.1"/>
    <property type="molecule type" value="Genomic_DNA"/>
</dbReference>
<evidence type="ECO:0000313" key="2">
    <source>
        <dbReference type="EMBL" id="ORC82251.1"/>
    </source>
</evidence>
<feature type="non-terminal residue" evidence="2">
    <location>
        <position position="241"/>
    </location>
</feature>
<reference evidence="2 3" key="1">
    <citation type="submission" date="2017-03" db="EMBL/GenBank/DDBJ databases">
        <title>An alternative strategy for trypanosome survival in the mammalian bloodstream revealed through genome and transcriptome analysis of the ubiquitous bovine parasite Trypanosoma (Megatrypanum) theileri.</title>
        <authorList>
            <person name="Kelly S."/>
            <person name="Ivens A."/>
            <person name="Mott A."/>
            <person name="O'Neill E."/>
            <person name="Emms D."/>
            <person name="Macleod O."/>
            <person name="Voorheis P."/>
            <person name="Matthews J."/>
            <person name="Matthews K."/>
            <person name="Carrington M."/>
        </authorList>
    </citation>
    <scope>NUCLEOTIDE SEQUENCE [LARGE SCALE GENOMIC DNA]</scope>
    <source>
        <strain evidence="2">Edinburgh</strain>
    </source>
</reference>
<sequence length="241" mass="26632">MAVADGCCWNILKRIYAPRPLSTPAIKIKNTALTYNQKAKHFIPLYSRLAKRHPHSHPPPPIPVTDADFIPITAAELERAQRLLPKGTAAGPDGIYGEALQHLGPRAKAETLALFNESLRTGVVPVSWKVGIIVPLLKPGKKATDLDSFRPVTLTSCLSKLMERIIAARIRDVIETKLTHQQSGFRPLHSTLDQLLHQRAALTRPTPDSHTGAVFVDYAKAFDTVDHDRIVSAMREMNIPP</sequence>
<comment type="caution">
    <text evidence="2">The sequence shown here is derived from an EMBL/GenBank/DDBJ whole genome shotgun (WGS) entry which is preliminary data.</text>
</comment>
<gene>
    <name evidence="2" type="ORF">TM35_000941010</name>
</gene>
<dbReference type="Pfam" id="PF00078">
    <property type="entry name" value="RVT_1"/>
    <property type="match status" value="1"/>
</dbReference>
<dbReference type="InterPro" id="IPR000477">
    <property type="entry name" value="RT_dom"/>
</dbReference>
<dbReference type="GeneID" id="39991302"/>
<dbReference type="AlphaFoldDB" id="A0A1X0NF13"/>
<protein>
    <submittedName>
        <fullName evidence="2">Tbingi protein</fullName>
    </submittedName>
</protein>
<proteinExistence type="predicted"/>
<keyword evidence="3" id="KW-1185">Reference proteome</keyword>
<dbReference type="RefSeq" id="XP_028877174.1">
    <property type="nucleotide sequence ID" value="XM_029031522.1"/>
</dbReference>
<evidence type="ECO:0000259" key="1">
    <source>
        <dbReference type="PROSITE" id="PS50878"/>
    </source>
</evidence>
<accession>A0A1X0NF13</accession>
<feature type="domain" description="Reverse transcriptase" evidence="1">
    <location>
        <begin position="117"/>
        <end position="241"/>
    </location>
</feature>
<dbReference type="VEuPathDB" id="TriTrypDB:TM35_000941010"/>
<evidence type="ECO:0000313" key="3">
    <source>
        <dbReference type="Proteomes" id="UP000192257"/>
    </source>
</evidence>
<dbReference type="CDD" id="cd01650">
    <property type="entry name" value="RT_nLTR_like"/>
    <property type="match status" value="1"/>
</dbReference>